<organism evidence="4">
    <name type="scientific">Triticum aestivum</name>
    <name type="common">Wheat</name>
    <dbReference type="NCBI Taxonomy" id="4565"/>
    <lineage>
        <taxon>Eukaryota</taxon>
        <taxon>Viridiplantae</taxon>
        <taxon>Streptophyta</taxon>
        <taxon>Embryophyta</taxon>
        <taxon>Tracheophyta</taxon>
        <taxon>Spermatophyta</taxon>
        <taxon>Magnoliopsida</taxon>
        <taxon>Liliopsida</taxon>
        <taxon>Poales</taxon>
        <taxon>Poaceae</taxon>
        <taxon>BOP clade</taxon>
        <taxon>Pooideae</taxon>
        <taxon>Triticodae</taxon>
        <taxon>Triticeae</taxon>
        <taxon>Triticinae</taxon>
        <taxon>Triticum</taxon>
    </lineage>
</organism>
<evidence type="ECO:0000259" key="2">
    <source>
        <dbReference type="Pfam" id="PF23559"/>
    </source>
</evidence>
<dbReference type="Gramene" id="TraesROB_scaffold_022668_01G000400.1">
    <property type="protein sequence ID" value="TraesROB_scaffold_022668_01G000400.1"/>
    <property type="gene ID" value="TraesROB_scaffold_022668_01G000400"/>
</dbReference>
<reference evidence="4" key="1">
    <citation type="submission" date="2018-08" db="EMBL/GenBank/DDBJ databases">
        <authorList>
            <person name="Rossello M."/>
        </authorList>
    </citation>
    <scope>NUCLEOTIDE SEQUENCE [LARGE SCALE GENOMIC DNA]</scope>
    <source>
        <strain evidence="4">cv. Chinese Spring</strain>
    </source>
</reference>
<dbReference type="Gramene" id="TraesWEE_scaffold_013703_01G000400.1">
    <property type="protein sequence ID" value="TraesWEE_scaffold_013703_01G000400.1"/>
    <property type="gene ID" value="TraesWEE_scaffold_013703_01G000400"/>
</dbReference>
<feature type="domain" description="Disease resistance R13L4/SHOC-2-like LRR" evidence="3">
    <location>
        <begin position="134"/>
        <end position="240"/>
    </location>
</feature>
<evidence type="ECO:0000259" key="3">
    <source>
        <dbReference type="Pfam" id="PF23598"/>
    </source>
</evidence>
<feature type="domain" description="Disease resistance protein winged helix" evidence="2">
    <location>
        <begin position="15"/>
        <end position="86"/>
    </location>
</feature>
<dbReference type="Gene3D" id="3.80.10.10">
    <property type="entry name" value="Ribonuclease Inhibitor"/>
    <property type="match status" value="1"/>
</dbReference>
<dbReference type="PANTHER" id="PTHR23155:SF1188">
    <property type="entry name" value="OS11G0492300 PROTEIN"/>
    <property type="match status" value="1"/>
</dbReference>
<dbReference type="InterPro" id="IPR032675">
    <property type="entry name" value="LRR_dom_sf"/>
</dbReference>
<dbReference type="Gramene" id="TraesCS5B03G1377100.1">
    <property type="protein sequence ID" value="TraesCS5B03G1377100.1.CDS"/>
    <property type="gene ID" value="TraesCS5B03G1377100"/>
</dbReference>
<keyword evidence="1" id="KW-0677">Repeat</keyword>
<dbReference type="SUPFAM" id="SSF52058">
    <property type="entry name" value="L domain-like"/>
    <property type="match status" value="1"/>
</dbReference>
<accession>A0A3B6LZ39</accession>
<dbReference type="InterPro" id="IPR058922">
    <property type="entry name" value="WHD_DRP"/>
</dbReference>
<dbReference type="SMR" id="A0A3B6LZ39"/>
<dbReference type="PaxDb" id="4565-Traes_7BS_1305E26CC.1"/>
<reference evidence="4" key="2">
    <citation type="submission" date="2018-10" db="UniProtKB">
        <authorList>
            <consortium name="EnsemblPlants"/>
        </authorList>
    </citation>
    <scope>IDENTIFICATION</scope>
</reference>
<dbReference type="InterPro" id="IPR055414">
    <property type="entry name" value="LRR_R13L4/SHOC2-like"/>
</dbReference>
<dbReference type="Pfam" id="PF23559">
    <property type="entry name" value="WHD_DRP"/>
    <property type="match status" value="1"/>
</dbReference>
<evidence type="ECO:0000313" key="5">
    <source>
        <dbReference type="Proteomes" id="UP000019116"/>
    </source>
</evidence>
<protein>
    <recommendedName>
        <fullName evidence="6">NB-ARC domain-containing protein</fullName>
    </recommendedName>
</protein>
<evidence type="ECO:0000313" key="4">
    <source>
        <dbReference type="EnsemblPlants" id="TraesCS5B02G569700.1"/>
    </source>
</evidence>
<dbReference type="Pfam" id="PF23598">
    <property type="entry name" value="LRR_14"/>
    <property type="match status" value="1"/>
</dbReference>
<proteinExistence type="predicted"/>
<dbReference type="OrthoDB" id="777601at2759"/>
<dbReference type="Gramene" id="TraesCS5B02G569700.1">
    <property type="protein sequence ID" value="TraesCS5B02G569700.1"/>
    <property type="gene ID" value="TraesCS5B02G569700"/>
</dbReference>
<dbReference type="PANTHER" id="PTHR23155">
    <property type="entry name" value="DISEASE RESISTANCE PROTEIN RP"/>
    <property type="match status" value="1"/>
</dbReference>
<keyword evidence="5" id="KW-1185">Reference proteome</keyword>
<dbReference type="Gramene" id="TraesCAD_scaffold_002311_01G000500.1">
    <property type="protein sequence ID" value="TraesCAD_scaffold_002311_01G000500.1"/>
    <property type="gene ID" value="TraesCAD_scaffold_002311_01G000500"/>
</dbReference>
<dbReference type="EnsemblPlants" id="TraesCS5B02G569700.1">
    <property type="protein sequence ID" value="TraesCS5B02G569700.1"/>
    <property type="gene ID" value="TraesCS5B02G569700"/>
</dbReference>
<dbReference type="AlphaFoldDB" id="A0A3B6LZ39"/>
<sequence>MKPEFKLCFTYLATFPKGLVMDNNHIIQQWNALGYINSRHEGQRCINHLLGMSFLRIPGSASVNPSPLHFKAPPELVMHDLVHDLASIIIADEFIDMDATKSTSWNKDRYCRHVQLTNFKNDPEVFKYIPDRLRSLHFRDLGGLRLPKKAFSKSKYIRVLDLSGHSAECQCSPSSVVLPSSINQLKLIRYLDVTGLPIKSLPKNFHALQNMETLILSNSLLETLPDGICRLSKLCYLDLSSVGSSVSYLHH</sequence>
<dbReference type="Proteomes" id="UP000019116">
    <property type="component" value="Chromosome 5B"/>
</dbReference>
<evidence type="ECO:0000256" key="1">
    <source>
        <dbReference type="ARBA" id="ARBA00022737"/>
    </source>
</evidence>
<dbReference type="GO" id="GO:0006952">
    <property type="term" value="P:defense response"/>
    <property type="evidence" value="ECO:0007669"/>
    <property type="project" value="InterPro"/>
</dbReference>
<name>A0A3B6LZ39_WHEAT</name>
<evidence type="ECO:0008006" key="6">
    <source>
        <dbReference type="Google" id="ProtNLM"/>
    </source>
</evidence>
<dbReference type="InterPro" id="IPR044974">
    <property type="entry name" value="Disease_R_plants"/>
</dbReference>
<dbReference type="Gramene" id="TraesCLE_scaffold_004452_01G000800.1">
    <property type="protein sequence ID" value="TraesCLE_scaffold_004452_01G000800.1"/>
    <property type="gene ID" value="TraesCLE_scaffold_004452_01G000800"/>
</dbReference>